<dbReference type="EMBL" id="FOJT01000001">
    <property type="protein sequence ID" value="SFA79017.1"/>
    <property type="molecule type" value="Genomic_DNA"/>
</dbReference>
<accession>A0A1I0VSM3</accession>
<feature type="transmembrane region" description="Helical" evidence="1">
    <location>
        <begin position="75"/>
        <end position="91"/>
    </location>
</feature>
<organism evidence="3 4">
    <name type="scientific">Flavobacterium swingsii</name>
    <dbReference type="NCBI Taxonomy" id="498292"/>
    <lineage>
        <taxon>Bacteria</taxon>
        <taxon>Pseudomonadati</taxon>
        <taxon>Bacteroidota</taxon>
        <taxon>Flavobacteriia</taxon>
        <taxon>Flavobacteriales</taxon>
        <taxon>Flavobacteriaceae</taxon>
        <taxon>Flavobacterium</taxon>
    </lineage>
</organism>
<sequence length="134" mass="15268">MTIKNLLAPNKNAIWIALLWTFLILYLSLKTTVNAPKFNFPNADKVVHFTFYFGFVILWYRYLVFKNSVLLNNKIVLVLISIGLGIAIEFAQKSITTTRQADFWDVVANSTGTLVGIFVATKFFKENKNIGSIR</sequence>
<keyword evidence="4" id="KW-1185">Reference proteome</keyword>
<evidence type="ECO:0000313" key="3">
    <source>
        <dbReference type="EMBL" id="SFA79017.1"/>
    </source>
</evidence>
<protein>
    <submittedName>
        <fullName evidence="3">VanZ like family protein</fullName>
    </submittedName>
</protein>
<dbReference type="AlphaFoldDB" id="A0A1I0VSM3"/>
<evidence type="ECO:0000256" key="1">
    <source>
        <dbReference type="SAM" id="Phobius"/>
    </source>
</evidence>
<dbReference type="Pfam" id="PF04892">
    <property type="entry name" value="VanZ"/>
    <property type="match status" value="1"/>
</dbReference>
<reference evidence="4" key="1">
    <citation type="submission" date="2016-10" db="EMBL/GenBank/DDBJ databases">
        <authorList>
            <person name="Varghese N."/>
            <person name="Submissions S."/>
        </authorList>
    </citation>
    <scope>NUCLEOTIDE SEQUENCE [LARGE SCALE GENOMIC DNA]</scope>
    <source>
        <strain evidence="4">DSM 21789</strain>
    </source>
</reference>
<proteinExistence type="predicted"/>
<dbReference type="PANTHER" id="PTHR28008">
    <property type="entry name" value="DOMAIN PROTEIN, PUTATIVE (AFU_ORTHOLOGUE AFUA_3G10980)-RELATED"/>
    <property type="match status" value="1"/>
</dbReference>
<feature type="transmembrane region" description="Helical" evidence="1">
    <location>
        <begin position="12"/>
        <end position="29"/>
    </location>
</feature>
<feature type="domain" description="VanZ-like" evidence="2">
    <location>
        <begin position="35"/>
        <end position="121"/>
    </location>
</feature>
<keyword evidence="1" id="KW-1133">Transmembrane helix</keyword>
<evidence type="ECO:0000259" key="2">
    <source>
        <dbReference type="Pfam" id="PF04892"/>
    </source>
</evidence>
<dbReference type="Proteomes" id="UP000199604">
    <property type="component" value="Unassembled WGS sequence"/>
</dbReference>
<keyword evidence="1" id="KW-0472">Membrane</keyword>
<dbReference type="RefSeq" id="WP_167357269.1">
    <property type="nucleotide sequence ID" value="NZ_FOJT01000001.1"/>
</dbReference>
<dbReference type="InterPro" id="IPR006976">
    <property type="entry name" value="VanZ-like"/>
</dbReference>
<evidence type="ECO:0000313" key="4">
    <source>
        <dbReference type="Proteomes" id="UP000199604"/>
    </source>
</evidence>
<name>A0A1I0VSM3_9FLAO</name>
<keyword evidence="1" id="KW-0812">Transmembrane</keyword>
<dbReference type="NCBIfam" id="NF037970">
    <property type="entry name" value="vanZ_1"/>
    <property type="match status" value="1"/>
</dbReference>
<feature type="transmembrane region" description="Helical" evidence="1">
    <location>
        <begin position="103"/>
        <end position="124"/>
    </location>
</feature>
<feature type="transmembrane region" description="Helical" evidence="1">
    <location>
        <begin position="45"/>
        <end position="63"/>
    </location>
</feature>
<dbReference type="STRING" id="498292.SAMN05660845_0552"/>
<gene>
    <name evidence="3" type="ORF">SAMN05660845_0552</name>
</gene>
<dbReference type="PANTHER" id="PTHR28008:SF1">
    <property type="entry name" value="DOMAIN PROTEIN, PUTATIVE (AFU_ORTHOLOGUE AFUA_3G10980)-RELATED"/>
    <property type="match status" value="1"/>
</dbReference>